<gene>
    <name evidence="1" type="ORF">BDY19DRAFT_536251</name>
</gene>
<evidence type="ECO:0000313" key="1">
    <source>
        <dbReference type="EMBL" id="KAI0084385.1"/>
    </source>
</evidence>
<reference evidence="1" key="1">
    <citation type="journal article" date="2021" name="Environ. Microbiol.">
        <title>Gene family expansions and transcriptome signatures uncover fungal adaptations to wood decay.</title>
        <authorList>
            <person name="Hage H."/>
            <person name="Miyauchi S."/>
            <person name="Viragh M."/>
            <person name="Drula E."/>
            <person name="Min B."/>
            <person name="Chaduli D."/>
            <person name="Navarro D."/>
            <person name="Favel A."/>
            <person name="Norest M."/>
            <person name="Lesage-Meessen L."/>
            <person name="Balint B."/>
            <person name="Merenyi Z."/>
            <person name="de Eugenio L."/>
            <person name="Morin E."/>
            <person name="Martinez A.T."/>
            <person name="Baldrian P."/>
            <person name="Stursova M."/>
            <person name="Martinez M.J."/>
            <person name="Novotny C."/>
            <person name="Magnuson J.K."/>
            <person name="Spatafora J.W."/>
            <person name="Maurice S."/>
            <person name="Pangilinan J."/>
            <person name="Andreopoulos W."/>
            <person name="LaButti K."/>
            <person name="Hundley H."/>
            <person name="Na H."/>
            <person name="Kuo A."/>
            <person name="Barry K."/>
            <person name="Lipzen A."/>
            <person name="Henrissat B."/>
            <person name="Riley R."/>
            <person name="Ahrendt S."/>
            <person name="Nagy L.G."/>
            <person name="Grigoriev I.V."/>
            <person name="Martin F."/>
            <person name="Rosso M.N."/>
        </authorList>
    </citation>
    <scope>NUCLEOTIDE SEQUENCE</scope>
    <source>
        <strain evidence="1">CBS 384.51</strain>
    </source>
</reference>
<name>A0ACB8TQX8_9APHY</name>
<comment type="caution">
    <text evidence="1">The sequence shown here is derived from an EMBL/GenBank/DDBJ whole genome shotgun (WGS) entry which is preliminary data.</text>
</comment>
<accession>A0ACB8TQX8</accession>
<keyword evidence="2" id="KW-1185">Reference proteome</keyword>
<proteinExistence type="predicted"/>
<evidence type="ECO:0000313" key="2">
    <source>
        <dbReference type="Proteomes" id="UP001055072"/>
    </source>
</evidence>
<dbReference type="EMBL" id="MU274943">
    <property type="protein sequence ID" value="KAI0084385.1"/>
    <property type="molecule type" value="Genomic_DNA"/>
</dbReference>
<organism evidence="1 2">
    <name type="scientific">Irpex rosettiformis</name>
    <dbReference type="NCBI Taxonomy" id="378272"/>
    <lineage>
        <taxon>Eukaryota</taxon>
        <taxon>Fungi</taxon>
        <taxon>Dikarya</taxon>
        <taxon>Basidiomycota</taxon>
        <taxon>Agaricomycotina</taxon>
        <taxon>Agaricomycetes</taxon>
        <taxon>Polyporales</taxon>
        <taxon>Irpicaceae</taxon>
        <taxon>Irpex</taxon>
    </lineage>
</organism>
<sequence>MAPSKSTAIATLALISALAIYLVFLIPPSSADLVPEALSAYDNGAYPDGLYLRKHYTGIPILDRIFSAYGGFFALVVDGRDQAMWLFCVWFLPQLCGVLIFCYWEADRAQKGALASRPTVVCIAAQALTAGVTIPLFFISHLLTVPLAPNTPLPPNPVSKARALLPAITLGYLLPSVALIFPLPSFDLNTVQLISAIWQPFPLYISAALFILQCFGNGTNTPNEGYFQPLKRAYIVFAVLSAVSHVSVLTYMFTSISAPSFAEVFLPPYWFPDLHSEHVDGNALPAYRVAARTLLQHDWFTMTLAAFVFFFFSLRALKIQRGVLGWTWKILTGVVFGPGAAMCFAAVEREEAIWAARTKRHE</sequence>
<dbReference type="Proteomes" id="UP001055072">
    <property type="component" value="Unassembled WGS sequence"/>
</dbReference>
<protein>
    <submittedName>
        <fullName evidence="1">Uncharacterized protein</fullName>
    </submittedName>
</protein>